<dbReference type="Pfam" id="PF00923">
    <property type="entry name" value="TAL_FSA"/>
    <property type="match status" value="1"/>
</dbReference>
<dbReference type="InterPro" id="IPR013785">
    <property type="entry name" value="Aldolase_TIM"/>
</dbReference>
<dbReference type="GO" id="GO:0005975">
    <property type="term" value="P:carbohydrate metabolic process"/>
    <property type="evidence" value="ECO:0007669"/>
    <property type="project" value="InterPro"/>
</dbReference>
<dbReference type="HAMAP" id="MF_00493">
    <property type="entry name" value="Transaldolase_2"/>
    <property type="match status" value="1"/>
</dbReference>
<dbReference type="PROSITE" id="PS00958">
    <property type="entry name" value="TRANSALDOLASE_2"/>
    <property type="match status" value="1"/>
</dbReference>
<keyword evidence="5" id="KW-0963">Cytoplasm</keyword>
<dbReference type="PANTHER" id="PTHR10683">
    <property type="entry name" value="TRANSALDOLASE"/>
    <property type="match status" value="1"/>
</dbReference>
<keyword evidence="7" id="KW-0570">Pentose shunt</keyword>
<comment type="subcellular location">
    <subcellularLocation>
        <location evidence="2">Cytoplasm</location>
    </subcellularLocation>
</comment>
<comment type="pathway">
    <text evidence="3">Carbohydrate degradation; pentose phosphate pathway.</text>
</comment>
<dbReference type="GO" id="GO:0004801">
    <property type="term" value="F:transaldolase activity"/>
    <property type="evidence" value="ECO:0007669"/>
    <property type="project" value="UniProtKB-EC"/>
</dbReference>
<dbReference type="NCBIfam" id="NF002881">
    <property type="entry name" value="PRK03343.1"/>
    <property type="match status" value="1"/>
</dbReference>
<dbReference type="EMBL" id="UINC01001313">
    <property type="protein sequence ID" value="SUZ77350.1"/>
    <property type="molecule type" value="Genomic_DNA"/>
</dbReference>
<dbReference type="CDD" id="cd00955">
    <property type="entry name" value="Transaldolase_like"/>
    <property type="match status" value="1"/>
</dbReference>
<dbReference type="PANTHER" id="PTHR10683:SF31">
    <property type="entry name" value="TRANSALDOLASE"/>
    <property type="match status" value="1"/>
</dbReference>
<evidence type="ECO:0008006" key="11">
    <source>
        <dbReference type="Google" id="ProtNLM"/>
    </source>
</evidence>
<evidence type="ECO:0000256" key="7">
    <source>
        <dbReference type="ARBA" id="ARBA00023126"/>
    </source>
</evidence>
<comment type="catalytic activity">
    <reaction evidence="9">
        <text>D-sedoheptulose 7-phosphate + D-glyceraldehyde 3-phosphate = D-erythrose 4-phosphate + beta-D-fructose 6-phosphate</text>
        <dbReference type="Rhea" id="RHEA:17053"/>
        <dbReference type="ChEBI" id="CHEBI:16897"/>
        <dbReference type="ChEBI" id="CHEBI:57483"/>
        <dbReference type="ChEBI" id="CHEBI:57634"/>
        <dbReference type="ChEBI" id="CHEBI:59776"/>
        <dbReference type="EC" id="2.2.1.2"/>
    </reaction>
</comment>
<dbReference type="InterPro" id="IPR004732">
    <property type="entry name" value="Transaldolase_2"/>
</dbReference>
<evidence type="ECO:0000256" key="1">
    <source>
        <dbReference type="ARBA" id="ARBA00003518"/>
    </source>
</evidence>
<evidence type="ECO:0000256" key="9">
    <source>
        <dbReference type="ARBA" id="ARBA00048810"/>
    </source>
</evidence>
<proteinExistence type="inferred from homology"/>
<protein>
    <recommendedName>
        <fullName evidence="11">Transaldolase</fullName>
    </recommendedName>
</protein>
<evidence type="ECO:0000256" key="5">
    <source>
        <dbReference type="ARBA" id="ARBA00022490"/>
    </source>
</evidence>
<dbReference type="GO" id="GO:0005737">
    <property type="term" value="C:cytoplasm"/>
    <property type="evidence" value="ECO:0007669"/>
    <property type="project" value="UniProtKB-SubCell"/>
</dbReference>
<evidence type="ECO:0000256" key="3">
    <source>
        <dbReference type="ARBA" id="ARBA00004959"/>
    </source>
</evidence>
<sequence length="369" mass="40712">MSEASRLLNLKKLGQSVWYDNISRELLLSGGLKEILGWGVVGLTSNPSIFEKAISSSNIYDSDIQSMKDRKYSDIEVFEKLAIEDIQNAADLLSDTYRSTEGQNGYVSLEVNPHLANDTKGTIGEAKRLYSEVDRQNLMIKVPATKAGIPAIHELISVGISVNVTLIFSVKMYDLVREAYISGLEQFHKNTTDLSKVTSVASFFVSRVDTAVDKKLLEGGFVSEEFSGRAGIANAKIAYGEFEKTFSSGRYLKLRDAGAKIQRPLWASTSMKNPEMRDVLYVENLIGPNTVNTMPDATLNAFIDHGIAETTINEKVNDSYAHMEKLSSVGIDLAEITDTLLEDGVKAFADSFDNLLQNISYKRSMLSVS</sequence>
<gene>
    <name evidence="10" type="ORF">METZ01_LOCUS30204</name>
</gene>
<keyword evidence="6" id="KW-0808">Transferase</keyword>
<dbReference type="InterPro" id="IPR018225">
    <property type="entry name" value="Transaldolase_AS"/>
</dbReference>
<accession>A0A381QED8</accession>
<evidence type="ECO:0000256" key="2">
    <source>
        <dbReference type="ARBA" id="ARBA00004496"/>
    </source>
</evidence>
<dbReference type="PIRSF" id="PIRSF036915">
    <property type="entry name" value="Trnald_Bac_Plnt"/>
    <property type="match status" value="1"/>
</dbReference>
<dbReference type="SUPFAM" id="SSF51569">
    <property type="entry name" value="Aldolase"/>
    <property type="match status" value="1"/>
</dbReference>
<dbReference type="Gene3D" id="3.20.20.70">
    <property type="entry name" value="Aldolase class I"/>
    <property type="match status" value="1"/>
</dbReference>
<dbReference type="AlphaFoldDB" id="A0A381QED8"/>
<dbReference type="InterPro" id="IPR001585">
    <property type="entry name" value="TAL/FSA"/>
</dbReference>
<evidence type="ECO:0000256" key="6">
    <source>
        <dbReference type="ARBA" id="ARBA00022679"/>
    </source>
</evidence>
<name>A0A381QED8_9ZZZZ</name>
<organism evidence="10">
    <name type="scientific">marine metagenome</name>
    <dbReference type="NCBI Taxonomy" id="408172"/>
    <lineage>
        <taxon>unclassified sequences</taxon>
        <taxon>metagenomes</taxon>
        <taxon>ecological metagenomes</taxon>
    </lineage>
</organism>
<dbReference type="NCBIfam" id="TIGR00876">
    <property type="entry name" value="tal_mycobact"/>
    <property type="match status" value="1"/>
</dbReference>
<evidence type="ECO:0000256" key="4">
    <source>
        <dbReference type="ARBA" id="ARBA00008426"/>
    </source>
</evidence>
<dbReference type="UniPathway" id="UPA00115"/>
<comment type="function">
    <text evidence="1">Transaldolase is important for the balance of metabolites in the pentose-phosphate pathway.</text>
</comment>
<comment type="similarity">
    <text evidence="4">Belongs to the transaldolase family. Type 2 subfamily.</text>
</comment>
<keyword evidence="8" id="KW-0704">Schiff base</keyword>
<evidence type="ECO:0000313" key="10">
    <source>
        <dbReference type="EMBL" id="SUZ77350.1"/>
    </source>
</evidence>
<dbReference type="GO" id="GO:0006098">
    <property type="term" value="P:pentose-phosphate shunt"/>
    <property type="evidence" value="ECO:0007669"/>
    <property type="project" value="UniProtKB-UniPathway"/>
</dbReference>
<reference evidence="10" key="1">
    <citation type="submission" date="2018-05" db="EMBL/GenBank/DDBJ databases">
        <authorList>
            <person name="Lanie J.A."/>
            <person name="Ng W.-L."/>
            <person name="Kazmierczak K.M."/>
            <person name="Andrzejewski T.M."/>
            <person name="Davidsen T.M."/>
            <person name="Wayne K.J."/>
            <person name="Tettelin H."/>
            <person name="Glass J.I."/>
            <person name="Rusch D."/>
            <person name="Podicherti R."/>
            <person name="Tsui H.-C.T."/>
            <person name="Winkler M.E."/>
        </authorList>
    </citation>
    <scope>NUCLEOTIDE SEQUENCE</scope>
</reference>
<evidence type="ECO:0000256" key="8">
    <source>
        <dbReference type="ARBA" id="ARBA00023270"/>
    </source>
</evidence>